<protein>
    <submittedName>
        <fullName evidence="2">Uncharacterized protein</fullName>
    </submittedName>
</protein>
<reference evidence="2" key="1">
    <citation type="submission" date="2014-05" db="EMBL/GenBank/DDBJ databases">
        <title>The transcriptome of the halophilic microalga Tetraselmis sp. GSL018 isolated from the Great Salt Lake, Utah.</title>
        <authorList>
            <person name="Jinkerson R.E."/>
            <person name="D'Adamo S."/>
            <person name="Posewitz M.C."/>
        </authorList>
    </citation>
    <scope>NUCLEOTIDE SEQUENCE</scope>
    <source>
        <strain evidence="2">GSL018</strain>
    </source>
</reference>
<accession>A0A061QP60</accession>
<feature type="region of interest" description="Disordered" evidence="1">
    <location>
        <begin position="15"/>
        <end position="82"/>
    </location>
</feature>
<dbReference type="AlphaFoldDB" id="A0A061QP60"/>
<name>A0A061QP60_9CHLO</name>
<organism evidence="2">
    <name type="scientific">Tetraselmis sp. GSL018</name>
    <dbReference type="NCBI Taxonomy" id="582737"/>
    <lineage>
        <taxon>Eukaryota</taxon>
        <taxon>Viridiplantae</taxon>
        <taxon>Chlorophyta</taxon>
        <taxon>core chlorophytes</taxon>
        <taxon>Chlorodendrophyceae</taxon>
        <taxon>Chlorodendrales</taxon>
        <taxon>Chlorodendraceae</taxon>
        <taxon>Tetraselmis</taxon>
    </lineage>
</organism>
<sequence>VRCAASRRVRADLRFRPSNRGVTKALSPWPANPPPATESRRRTSITSSPVVSNVSETSVHRGRGATRSLKRRPARPLAGRKRGFDAEEGFLGLFQPRPMGAEQCRGDSQADPGGPPLALQSEFADLRTTRV</sequence>
<feature type="region of interest" description="Disordered" evidence="1">
    <location>
        <begin position="97"/>
        <end position="131"/>
    </location>
</feature>
<evidence type="ECO:0000256" key="1">
    <source>
        <dbReference type="SAM" id="MobiDB-lite"/>
    </source>
</evidence>
<feature type="compositionally biased region" description="Basic residues" evidence="1">
    <location>
        <begin position="60"/>
        <end position="81"/>
    </location>
</feature>
<gene>
    <name evidence="2" type="ORF">TSPGSL018_26048</name>
</gene>
<feature type="non-terminal residue" evidence="2">
    <location>
        <position position="1"/>
    </location>
</feature>
<dbReference type="EMBL" id="GBEZ01025605">
    <property type="protein sequence ID" value="JAC61503.1"/>
    <property type="molecule type" value="Transcribed_RNA"/>
</dbReference>
<feature type="non-terminal residue" evidence="2">
    <location>
        <position position="131"/>
    </location>
</feature>
<evidence type="ECO:0000313" key="2">
    <source>
        <dbReference type="EMBL" id="JAC61503.1"/>
    </source>
</evidence>
<proteinExistence type="predicted"/>